<gene>
    <name evidence="13" type="ORF">FRZ44_43850</name>
</gene>
<comment type="similarity">
    <text evidence="3">Belongs to the binding-protein-dependent transport system permease family. MalFG subfamily.</text>
</comment>
<dbReference type="PANTHER" id="PTHR32243">
    <property type="entry name" value="MALTOSE TRANSPORT SYSTEM PERMEASE-RELATED"/>
    <property type="match status" value="1"/>
</dbReference>
<protein>
    <recommendedName>
        <fullName evidence="10">Maltose/maltodextrin transport system permease protein MalG</fullName>
    </recommendedName>
</protein>
<evidence type="ECO:0000256" key="3">
    <source>
        <dbReference type="ARBA" id="ARBA00009047"/>
    </source>
</evidence>
<feature type="domain" description="ABC transmembrane type-1" evidence="12">
    <location>
        <begin position="96"/>
        <end position="286"/>
    </location>
</feature>
<dbReference type="RefSeq" id="WP_225308391.1">
    <property type="nucleotide sequence ID" value="NZ_CP042906.1"/>
</dbReference>
<keyword evidence="6" id="KW-0762">Sugar transport</keyword>
<keyword evidence="8 11" id="KW-1133">Transmembrane helix</keyword>
<dbReference type="PANTHER" id="PTHR32243:SF50">
    <property type="entry name" value="MALTOSE_MALTODEXTRIN TRANSPORT SYSTEM PERMEASE PROTEIN MALG"/>
    <property type="match status" value="1"/>
</dbReference>
<dbReference type="Gene3D" id="1.10.3720.10">
    <property type="entry name" value="MetI-like"/>
    <property type="match status" value="1"/>
</dbReference>
<evidence type="ECO:0000256" key="7">
    <source>
        <dbReference type="ARBA" id="ARBA00022692"/>
    </source>
</evidence>
<evidence type="ECO:0000256" key="8">
    <source>
        <dbReference type="ARBA" id="ARBA00022989"/>
    </source>
</evidence>
<evidence type="ECO:0000256" key="4">
    <source>
        <dbReference type="ARBA" id="ARBA00022448"/>
    </source>
</evidence>
<organism evidence="13 14">
    <name type="scientific">Hypericibacter terrae</name>
    <dbReference type="NCBI Taxonomy" id="2602015"/>
    <lineage>
        <taxon>Bacteria</taxon>
        <taxon>Pseudomonadati</taxon>
        <taxon>Pseudomonadota</taxon>
        <taxon>Alphaproteobacteria</taxon>
        <taxon>Rhodospirillales</taxon>
        <taxon>Dongiaceae</taxon>
        <taxon>Hypericibacter</taxon>
    </lineage>
</organism>
<feature type="transmembrane region" description="Helical" evidence="11">
    <location>
        <begin position="133"/>
        <end position="157"/>
    </location>
</feature>
<dbReference type="EMBL" id="CP042906">
    <property type="protein sequence ID" value="QEX19073.1"/>
    <property type="molecule type" value="Genomic_DNA"/>
</dbReference>
<evidence type="ECO:0000313" key="14">
    <source>
        <dbReference type="Proteomes" id="UP000326202"/>
    </source>
</evidence>
<dbReference type="CDD" id="cd06261">
    <property type="entry name" value="TM_PBP2"/>
    <property type="match status" value="1"/>
</dbReference>
<evidence type="ECO:0000256" key="9">
    <source>
        <dbReference type="ARBA" id="ARBA00023136"/>
    </source>
</evidence>
<evidence type="ECO:0000256" key="11">
    <source>
        <dbReference type="RuleBase" id="RU363032"/>
    </source>
</evidence>
<reference evidence="13 14" key="1">
    <citation type="submission" date="2019-08" db="EMBL/GenBank/DDBJ databases">
        <title>Hyperibacter terrae gen. nov., sp. nov. and Hyperibacter viscosus sp. nov., two new members in the family Rhodospirillaceae isolated from the rhizosphere of Hypericum perforatum.</title>
        <authorList>
            <person name="Noviana Z."/>
        </authorList>
    </citation>
    <scope>NUCLEOTIDE SEQUENCE [LARGE SCALE GENOMIC DNA]</scope>
    <source>
        <strain evidence="13 14">R5913</strain>
    </source>
</reference>
<dbReference type="Pfam" id="PF00528">
    <property type="entry name" value="BPD_transp_1"/>
    <property type="match status" value="1"/>
</dbReference>
<keyword evidence="5" id="KW-1003">Cell membrane</keyword>
<dbReference type="GO" id="GO:0005886">
    <property type="term" value="C:plasma membrane"/>
    <property type="evidence" value="ECO:0007669"/>
    <property type="project" value="UniProtKB-SubCell"/>
</dbReference>
<name>A0A5J6MNZ4_9PROT</name>
<dbReference type="InterPro" id="IPR050901">
    <property type="entry name" value="BP-dep_ABC_trans_perm"/>
</dbReference>
<evidence type="ECO:0000256" key="5">
    <source>
        <dbReference type="ARBA" id="ARBA00022475"/>
    </source>
</evidence>
<dbReference type="InterPro" id="IPR000515">
    <property type="entry name" value="MetI-like"/>
</dbReference>
<accession>A0A5J6MNZ4</accession>
<feature type="transmembrane region" description="Helical" evidence="11">
    <location>
        <begin position="163"/>
        <end position="186"/>
    </location>
</feature>
<feature type="transmembrane region" description="Helical" evidence="11">
    <location>
        <begin position="207"/>
        <end position="229"/>
    </location>
</feature>
<evidence type="ECO:0000256" key="6">
    <source>
        <dbReference type="ARBA" id="ARBA00022597"/>
    </source>
</evidence>
<keyword evidence="9 11" id="KW-0472">Membrane</keyword>
<evidence type="ECO:0000313" key="13">
    <source>
        <dbReference type="EMBL" id="QEX19073.1"/>
    </source>
</evidence>
<comment type="function">
    <text evidence="1">Part of the ABC transporter complex MalEFGK involved in maltose/maltodextrin import. Probably responsible for the translocation of the substrate across the membrane.</text>
</comment>
<comment type="subcellular location">
    <subcellularLocation>
        <location evidence="2 11">Cell membrane</location>
        <topology evidence="2 11">Multi-pass membrane protein</topology>
    </subcellularLocation>
</comment>
<evidence type="ECO:0000256" key="2">
    <source>
        <dbReference type="ARBA" id="ARBA00004651"/>
    </source>
</evidence>
<dbReference type="AlphaFoldDB" id="A0A5J6MNZ4"/>
<feature type="transmembrane region" description="Helical" evidence="11">
    <location>
        <begin position="21"/>
        <end position="41"/>
    </location>
</feature>
<keyword evidence="14" id="KW-1185">Reference proteome</keyword>
<dbReference type="GO" id="GO:0055085">
    <property type="term" value="P:transmembrane transport"/>
    <property type="evidence" value="ECO:0007669"/>
    <property type="project" value="InterPro"/>
</dbReference>
<feature type="transmembrane region" description="Helical" evidence="11">
    <location>
        <begin position="100"/>
        <end position="121"/>
    </location>
</feature>
<proteinExistence type="inferred from homology"/>
<dbReference type="PROSITE" id="PS50928">
    <property type="entry name" value="ABC_TM1"/>
    <property type="match status" value="1"/>
</dbReference>
<keyword evidence="7 11" id="KW-0812">Transmembrane</keyword>
<dbReference type="Proteomes" id="UP000326202">
    <property type="component" value="Chromosome"/>
</dbReference>
<evidence type="ECO:0000256" key="1">
    <source>
        <dbReference type="ARBA" id="ARBA00002264"/>
    </source>
</evidence>
<evidence type="ECO:0000259" key="12">
    <source>
        <dbReference type="PROSITE" id="PS50928"/>
    </source>
</evidence>
<evidence type="ECO:0000256" key="10">
    <source>
        <dbReference type="ARBA" id="ARBA00041109"/>
    </source>
</evidence>
<sequence>MAKAKMAGKTPAGPRLLRRTAVALAMLISFFPIFWLVSTSFKPQEEWAAYPPVWVSDNPTLQNYRIVFAPDAARAFAATESGSLDYKVSTSAWKAFGDSAIISISATILSVLFGTLAAYSISRYRTGGDNYPFQFLTIRMFPPIAVVVPMVVVFSFLRLSDTFPGLIIAYTAFTLPFSIWMIRSFIDEVPVEIEGAAMLYGMGPLRAFLTVTLPLVKGGIMATALFVFILNWSEFLFALTLTQGQIMTVTVQVANYVSASSGKLYGVQAAMGTISTLPVILFGYLIQNHLVRGLSFGAVKR</sequence>
<dbReference type="KEGG" id="htq:FRZ44_43850"/>
<dbReference type="InterPro" id="IPR035906">
    <property type="entry name" value="MetI-like_sf"/>
</dbReference>
<dbReference type="SUPFAM" id="SSF161098">
    <property type="entry name" value="MetI-like"/>
    <property type="match status" value="1"/>
</dbReference>
<keyword evidence="4 11" id="KW-0813">Transport</keyword>
<feature type="transmembrane region" description="Helical" evidence="11">
    <location>
        <begin position="264"/>
        <end position="286"/>
    </location>
</feature>